<dbReference type="SMART" id="SM00418">
    <property type="entry name" value="HTH_ARSR"/>
    <property type="match status" value="1"/>
</dbReference>
<sequence>MYMMMGMKDDLFAVIADPTRRHILEFLAIERLSVGELVEELGISQPTVSKHLKVLRTAGLVETEAVGQKRFYSLVPQPLERVTDWLTSLVPPPSAAQDDVQRPPLPAAGEQSVEPEDSLNKPAESVEEKDKPENSVQPQLTEEVVEQTEVKEPAETAETAEPAELLESVEADVPEVADLDASHPQGSQLSSPAITFTPFTPFTPSATADARPTSPSVAETETVSAASEDPQELLSVNTVEVSAPAEIEDQEVAQRQEHTPPLYAEDKLAVPQDDTDERGLFAKLTRLRRRSR</sequence>
<dbReference type="InterPro" id="IPR051081">
    <property type="entry name" value="HTH_MetalResp_TranReg"/>
</dbReference>
<comment type="caution">
    <text evidence="6">The sequence shown here is derived from an EMBL/GenBank/DDBJ whole genome shotgun (WGS) entry which is preliminary data.</text>
</comment>
<keyword evidence="2" id="KW-0238">DNA-binding</keyword>
<reference evidence="7" key="1">
    <citation type="journal article" date="2019" name="Int. J. Syst. Evol. Microbiol.">
        <title>The Global Catalogue of Microorganisms (GCM) 10K type strain sequencing project: providing services to taxonomists for standard genome sequencing and annotation.</title>
        <authorList>
            <consortium name="The Broad Institute Genomics Platform"/>
            <consortium name="The Broad Institute Genome Sequencing Center for Infectious Disease"/>
            <person name="Wu L."/>
            <person name="Ma J."/>
        </authorList>
    </citation>
    <scope>NUCLEOTIDE SEQUENCE [LARGE SCALE GENOMIC DNA]</scope>
    <source>
        <strain evidence="7">JCM 18541</strain>
    </source>
</reference>
<dbReference type="Proteomes" id="UP001500187">
    <property type="component" value="Unassembled WGS sequence"/>
</dbReference>
<dbReference type="InterPro" id="IPR036390">
    <property type="entry name" value="WH_DNA-bd_sf"/>
</dbReference>
<feature type="compositionally biased region" description="Acidic residues" evidence="4">
    <location>
        <begin position="167"/>
        <end position="178"/>
    </location>
</feature>
<feature type="compositionally biased region" description="Low complexity" evidence="4">
    <location>
        <begin position="156"/>
        <end position="166"/>
    </location>
</feature>
<feature type="region of interest" description="Disordered" evidence="4">
    <location>
        <begin position="248"/>
        <end position="278"/>
    </location>
</feature>
<dbReference type="Pfam" id="PF01022">
    <property type="entry name" value="HTH_5"/>
    <property type="match status" value="1"/>
</dbReference>
<feature type="compositionally biased region" description="Polar residues" evidence="4">
    <location>
        <begin position="213"/>
        <end position="225"/>
    </location>
</feature>
<accession>A0ABP9B219</accession>
<name>A0ABP9B219_9MICC</name>
<dbReference type="EMBL" id="BAABKP010000001">
    <property type="protein sequence ID" value="GAA4789114.1"/>
    <property type="molecule type" value="Genomic_DNA"/>
</dbReference>
<evidence type="ECO:0000313" key="6">
    <source>
        <dbReference type="EMBL" id="GAA4789114.1"/>
    </source>
</evidence>
<dbReference type="PRINTS" id="PR00778">
    <property type="entry name" value="HTHARSR"/>
</dbReference>
<feature type="region of interest" description="Disordered" evidence="4">
    <location>
        <begin position="90"/>
        <end position="234"/>
    </location>
</feature>
<feature type="compositionally biased region" description="Basic and acidic residues" evidence="4">
    <location>
        <begin position="252"/>
        <end position="268"/>
    </location>
</feature>
<evidence type="ECO:0000259" key="5">
    <source>
        <dbReference type="PROSITE" id="PS50987"/>
    </source>
</evidence>
<evidence type="ECO:0000256" key="3">
    <source>
        <dbReference type="ARBA" id="ARBA00023163"/>
    </source>
</evidence>
<evidence type="ECO:0000256" key="4">
    <source>
        <dbReference type="SAM" id="MobiDB-lite"/>
    </source>
</evidence>
<protein>
    <recommendedName>
        <fullName evidence="5">HTH arsR-type domain-containing protein</fullName>
    </recommendedName>
</protein>
<dbReference type="PANTHER" id="PTHR33154">
    <property type="entry name" value="TRANSCRIPTIONAL REGULATOR, ARSR FAMILY"/>
    <property type="match status" value="1"/>
</dbReference>
<feature type="compositionally biased region" description="Low complexity" evidence="4">
    <location>
        <begin position="190"/>
        <end position="208"/>
    </location>
</feature>
<dbReference type="InterPro" id="IPR036388">
    <property type="entry name" value="WH-like_DNA-bd_sf"/>
</dbReference>
<dbReference type="NCBIfam" id="NF033788">
    <property type="entry name" value="HTH_metalloreg"/>
    <property type="match status" value="1"/>
</dbReference>
<keyword evidence="7" id="KW-1185">Reference proteome</keyword>
<proteinExistence type="predicted"/>
<dbReference type="PROSITE" id="PS50987">
    <property type="entry name" value="HTH_ARSR_2"/>
    <property type="match status" value="1"/>
</dbReference>
<organism evidence="6 7">
    <name type="scientific">Rothia endophytica</name>
    <dbReference type="NCBI Taxonomy" id="1324766"/>
    <lineage>
        <taxon>Bacteria</taxon>
        <taxon>Bacillati</taxon>
        <taxon>Actinomycetota</taxon>
        <taxon>Actinomycetes</taxon>
        <taxon>Micrococcales</taxon>
        <taxon>Micrococcaceae</taxon>
        <taxon>Rothia</taxon>
    </lineage>
</organism>
<keyword evidence="3" id="KW-0804">Transcription</keyword>
<dbReference type="SUPFAM" id="SSF46785">
    <property type="entry name" value="Winged helix' DNA-binding domain"/>
    <property type="match status" value="1"/>
</dbReference>
<keyword evidence="1" id="KW-0805">Transcription regulation</keyword>
<feature type="domain" description="HTH arsR-type" evidence="5">
    <location>
        <begin position="1"/>
        <end position="97"/>
    </location>
</feature>
<dbReference type="Gene3D" id="1.10.10.10">
    <property type="entry name" value="Winged helix-like DNA-binding domain superfamily/Winged helix DNA-binding domain"/>
    <property type="match status" value="1"/>
</dbReference>
<gene>
    <name evidence="6" type="ORF">GCM10023352_03690</name>
</gene>
<dbReference type="CDD" id="cd00090">
    <property type="entry name" value="HTH_ARSR"/>
    <property type="match status" value="1"/>
</dbReference>
<feature type="compositionally biased region" description="Basic and acidic residues" evidence="4">
    <location>
        <begin position="124"/>
        <end position="133"/>
    </location>
</feature>
<evidence type="ECO:0000256" key="2">
    <source>
        <dbReference type="ARBA" id="ARBA00023125"/>
    </source>
</evidence>
<dbReference type="InterPro" id="IPR001845">
    <property type="entry name" value="HTH_ArsR_DNA-bd_dom"/>
</dbReference>
<dbReference type="PANTHER" id="PTHR33154:SF33">
    <property type="entry name" value="TRANSCRIPTIONAL REPRESSOR SDPR"/>
    <property type="match status" value="1"/>
</dbReference>
<evidence type="ECO:0000256" key="1">
    <source>
        <dbReference type="ARBA" id="ARBA00023015"/>
    </source>
</evidence>
<dbReference type="InterPro" id="IPR011991">
    <property type="entry name" value="ArsR-like_HTH"/>
</dbReference>
<evidence type="ECO:0000313" key="7">
    <source>
        <dbReference type="Proteomes" id="UP001500187"/>
    </source>
</evidence>